<organism evidence="1 2">
    <name type="scientific">Rhizophagus irregularis</name>
    <dbReference type="NCBI Taxonomy" id="588596"/>
    <lineage>
        <taxon>Eukaryota</taxon>
        <taxon>Fungi</taxon>
        <taxon>Fungi incertae sedis</taxon>
        <taxon>Mucoromycota</taxon>
        <taxon>Glomeromycotina</taxon>
        <taxon>Glomeromycetes</taxon>
        <taxon>Glomerales</taxon>
        <taxon>Glomeraceae</taxon>
        <taxon>Rhizophagus</taxon>
    </lineage>
</organism>
<reference evidence="1 2" key="1">
    <citation type="submission" date="2015-10" db="EMBL/GenBank/DDBJ databases">
        <title>Genome analyses suggest a sexual origin of heterokaryosis in a supposedly ancient asexual fungus.</title>
        <authorList>
            <person name="Ropars J."/>
            <person name="Sedzielewska K."/>
            <person name="Noel J."/>
            <person name="Charron P."/>
            <person name="Farinelli L."/>
            <person name="Marton T."/>
            <person name="Kruger M."/>
            <person name="Pelin A."/>
            <person name="Brachmann A."/>
            <person name="Corradi N."/>
        </authorList>
    </citation>
    <scope>NUCLEOTIDE SEQUENCE [LARGE SCALE GENOMIC DNA]</scope>
    <source>
        <strain evidence="1 2">A4</strain>
    </source>
</reference>
<sequence>MFNRTYSINLRYEKIPQIKYIIIWNDIKIETQLRRFIRYYTNTVNLESFLLLNRNTKYDKLDIDYIDWSVTFEYVKENEKALTTSFWTSKKRRKKLQRLIQ</sequence>
<proteinExistence type="predicted"/>
<comment type="caution">
    <text evidence="1">The sequence shown here is derived from an EMBL/GenBank/DDBJ whole genome shotgun (WGS) entry which is preliminary data.</text>
</comment>
<accession>A0A2I1HA65</accession>
<keyword evidence="2" id="KW-1185">Reference proteome</keyword>
<name>A0A2I1HA65_9GLOM</name>
<evidence type="ECO:0000313" key="2">
    <source>
        <dbReference type="Proteomes" id="UP000234323"/>
    </source>
</evidence>
<dbReference type="Proteomes" id="UP000234323">
    <property type="component" value="Unassembled WGS sequence"/>
</dbReference>
<evidence type="ECO:0000313" key="1">
    <source>
        <dbReference type="EMBL" id="PKY55766.1"/>
    </source>
</evidence>
<dbReference type="AlphaFoldDB" id="A0A2I1HA65"/>
<gene>
    <name evidence="1" type="ORF">RhiirA4_475456</name>
</gene>
<protein>
    <submittedName>
        <fullName evidence="1">Uncharacterized protein</fullName>
    </submittedName>
</protein>
<dbReference type="EMBL" id="LLXI01001955">
    <property type="protein sequence ID" value="PKY55766.1"/>
    <property type="molecule type" value="Genomic_DNA"/>
</dbReference>